<sequence>MLFDFVRVLITLLMVALAAGGVFWVTQQQQAHPWTRDGQVLANVVHVAPQVSGPVVAVHVADNQRVARGDPLFEIDPTLFQQAVQQAEADLAQASAEATDAAADANRAQTLHARGDLSQQDFDLKTAQSEAKAAAVDAAKVALETARLKLSYTKVSAASTGYVTNLELDAGTYATAGESVLALIDADSFWVAGYFKETDLPYIAIGDPAAVTLMGHPDRPLAGRVESIAFGVARRNTGTNLGDLAKVAPTFEWIRLAQRIPVRIALASPPADLPLRVGYTASVAINPSRTAERR</sequence>
<dbReference type="Pfam" id="PF25876">
    <property type="entry name" value="HH_MFP_RND"/>
    <property type="match status" value="1"/>
</dbReference>
<protein>
    <recommendedName>
        <fullName evidence="12">Efflux transporter periplasmic adaptor subunit</fullName>
    </recommendedName>
</protein>
<dbReference type="AlphaFoldDB" id="A0A9X0W6C8"/>
<feature type="transmembrane region" description="Helical" evidence="6">
    <location>
        <begin position="6"/>
        <end position="26"/>
    </location>
</feature>
<dbReference type="InterPro" id="IPR058624">
    <property type="entry name" value="MdtA-like_HH"/>
</dbReference>
<dbReference type="Pfam" id="PF25917">
    <property type="entry name" value="BSH_RND"/>
    <property type="match status" value="1"/>
</dbReference>
<reference evidence="10 11" key="1">
    <citation type="journal article" date="2020" name="Microorganisms">
        <title>Osmotic Adaptation and Compatible Solute Biosynthesis of Phototrophic Bacteria as Revealed from Genome Analyses.</title>
        <authorList>
            <person name="Imhoff J.F."/>
            <person name="Rahn T."/>
            <person name="Kunzel S."/>
            <person name="Keller A."/>
            <person name="Neulinger S.C."/>
        </authorList>
    </citation>
    <scope>NUCLEOTIDE SEQUENCE [LARGE SCALE GENOMIC DNA]</scope>
    <source>
        <strain evidence="10 11">DSM 25653</strain>
    </source>
</reference>
<evidence type="ECO:0000259" key="9">
    <source>
        <dbReference type="Pfam" id="PF25963"/>
    </source>
</evidence>
<evidence type="ECO:0000259" key="8">
    <source>
        <dbReference type="Pfam" id="PF25917"/>
    </source>
</evidence>
<dbReference type="PANTHER" id="PTHR30367">
    <property type="entry name" value="P-HYDROXYBENZOIC ACID EFFLUX PUMP SUBUNIT AAEA-RELATED"/>
    <property type="match status" value="1"/>
</dbReference>
<comment type="subcellular location">
    <subcellularLocation>
        <location evidence="1">Membrane</location>
        <topology evidence="1">Single-pass membrane protein</topology>
    </subcellularLocation>
</comment>
<evidence type="ECO:0000313" key="10">
    <source>
        <dbReference type="EMBL" id="MBK1617829.1"/>
    </source>
</evidence>
<evidence type="ECO:0000256" key="1">
    <source>
        <dbReference type="ARBA" id="ARBA00004167"/>
    </source>
</evidence>
<proteinExistence type="inferred from homology"/>
<comment type="similarity">
    <text evidence="2">Belongs to the membrane fusion protein (MFP) (TC 8.A.1) family.</text>
</comment>
<dbReference type="EMBL" id="NRRY01000005">
    <property type="protein sequence ID" value="MBK1617829.1"/>
    <property type="molecule type" value="Genomic_DNA"/>
</dbReference>
<dbReference type="Pfam" id="PF25963">
    <property type="entry name" value="Beta-barrel_AAEA"/>
    <property type="match status" value="1"/>
</dbReference>
<evidence type="ECO:0000256" key="2">
    <source>
        <dbReference type="ARBA" id="ARBA00009477"/>
    </source>
</evidence>
<dbReference type="GO" id="GO:0022857">
    <property type="term" value="F:transmembrane transporter activity"/>
    <property type="evidence" value="ECO:0007669"/>
    <property type="project" value="InterPro"/>
</dbReference>
<evidence type="ECO:0000256" key="6">
    <source>
        <dbReference type="SAM" id="Phobius"/>
    </source>
</evidence>
<evidence type="ECO:0000313" key="11">
    <source>
        <dbReference type="Proteomes" id="UP001138768"/>
    </source>
</evidence>
<feature type="domain" description="Multidrug resistance protein MdtA-like alpha-helical hairpin" evidence="7">
    <location>
        <begin position="84"/>
        <end position="153"/>
    </location>
</feature>
<dbReference type="Gene3D" id="2.40.50.100">
    <property type="match status" value="1"/>
</dbReference>
<keyword evidence="4 6" id="KW-1133">Transmembrane helix</keyword>
<dbReference type="InterPro" id="IPR050393">
    <property type="entry name" value="MFP_Efflux_Pump"/>
</dbReference>
<accession>A0A9X0W6C8</accession>
<keyword evidence="3 6" id="KW-0812">Transmembrane</keyword>
<gene>
    <name evidence="10" type="ORF">CKO42_05030</name>
</gene>
<comment type="caution">
    <text evidence="10">The sequence shown here is derived from an EMBL/GenBank/DDBJ whole genome shotgun (WGS) entry which is preliminary data.</text>
</comment>
<evidence type="ECO:0000256" key="4">
    <source>
        <dbReference type="ARBA" id="ARBA00022989"/>
    </source>
</evidence>
<feature type="domain" description="p-hydroxybenzoic acid efflux pump subunit AaeA-like beta-barrel" evidence="9">
    <location>
        <begin position="188"/>
        <end position="286"/>
    </location>
</feature>
<keyword evidence="5 6" id="KW-0472">Membrane</keyword>
<dbReference type="InterPro" id="IPR006143">
    <property type="entry name" value="RND_pump_MFP"/>
</dbReference>
<dbReference type="InterPro" id="IPR058634">
    <property type="entry name" value="AaeA-lik-b-barrel"/>
</dbReference>
<dbReference type="InterPro" id="IPR058625">
    <property type="entry name" value="MdtA-like_BSH"/>
</dbReference>
<dbReference type="NCBIfam" id="TIGR01730">
    <property type="entry name" value="RND_mfp"/>
    <property type="match status" value="1"/>
</dbReference>
<evidence type="ECO:0000256" key="5">
    <source>
        <dbReference type="ARBA" id="ARBA00023136"/>
    </source>
</evidence>
<evidence type="ECO:0008006" key="12">
    <source>
        <dbReference type="Google" id="ProtNLM"/>
    </source>
</evidence>
<keyword evidence="11" id="KW-1185">Reference proteome</keyword>
<dbReference type="Proteomes" id="UP001138768">
    <property type="component" value="Unassembled WGS sequence"/>
</dbReference>
<evidence type="ECO:0000256" key="3">
    <source>
        <dbReference type="ARBA" id="ARBA00022692"/>
    </source>
</evidence>
<dbReference type="GO" id="GO:0016020">
    <property type="term" value="C:membrane"/>
    <property type="evidence" value="ECO:0007669"/>
    <property type="project" value="InterPro"/>
</dbReference>
<evidence type="ECO:0000259" key="7">
    <source>
        <dbReference type="Pfam" id="PF25876"/>
    </source>
</evidence>
<organism evidence="10 11">
    <name type="scientific">Lamprobacter modestohalophilus</name>
    <dbReference type="NCBI Taxonomy" id="1064514"/>
    <lineage>
        <taxon>Bacteria</taxon>
        <taxon>Pseudomonadati</taxon>
        <taxon>Pseudomonadota</taxon>
        <taxon>Gammaproteobacteria</taxon>
        <taxon>Chromatiales</taxon>
        <taxon>Chromatiaceae</taxon>
        <taxon>Lamprobacter</taxon>
    </lineage>
</organism>
<dbReference type="PANTHER" id="PTHR30367:SF1">
    <property type="entry name" value="MULTIDRUG RESISTANCE PROTEIN MDTN"/>
    <property type="match status" value="1"/>
</dbReference>
<feature type="domain" description="Multidrug resistance protein MdtA-like barrel-sandwich hybrid" evidence="8">
    <location>
        <begin position="43"/>
        <end position="182"/>
    </location>
</feature>
<dbReference type="SUPFAM" id="SSF111369">
    <property type="entry name" value="HlyD-like secretion proteins"/>
    <property type="match status" value="1"/>
</dbReference>
<name>A0A9X0W6C8_9GAMM</name>
<dbReference type="Gene3D" id="2.40.30.170">
    <property type="match status" value="1"/>
</dbReference>